<accession>A0ABX2S9E1</accession>
<keyword evidence="1 4" id="KW-0238">DNA-binding</keyword>
<dbReference type="InterPro" id="IPR009061">
    <property type="entry name" value="DNA-bd_dom_put_sf"/>
</dbReference>
<feature type="region of interest" description="Disordered" evidence="2">
    <location>
        <begin position="117"/>
        <end position="142"/>
    </location>
</feature>
<name>A0ABX2S9E1_9ACTN</name>
<dbReference type="CDD" id="cd01282">
    <property type="entry name" value="HTH_MerR-like_sg3"/>
    <property type="match status" value="1"/>
</dbReference>
<gene>
    <name evidence="4" type="ORF">FHR37_003677</name>
</gene>
<dbReference type="PRINTS" id="PR00040">
    <property type="entry name" value="HTHMERR"/>
</dbReference>
<dbReference type="InterPro" id="IPR047057">
    <property type="entry name" value="MerR_fam"/>
</dbReference>
<dbReference type="InterPro" id="IPR000551">
    <property type="entry name" value="MerR-type_HTH_dom"/>
</dbReference>
<sequence length="142" mass="15095">MRIGELSRRSGVSVRALRYYEEQGLLASRRCPNGYREYDESAVARVGQIQLLYSAGLCSSKIVELLPCIRSDGERVIPSAGLVGDLQVERTRILRRIEEMAASLRVLDGVIAAAEPSEPSPVAASPVAASPLTASPVAASAG</sequence>
<organism evidence="4 5">
    <name type="scientific">Actinopolymorpha cephalotaxi</name>
    <dbReference type="NCBI Taxonomy" id="504797"/>
    <lineage>
        <taxon>Bacteria</taxon>
        <taxon>Bacillati</taxon>
        <taxon>Actinomycetota</taxon>
        <taxon>Actinomycetes</taxon>
        <taxon>Propionibacteriales</taxon>
        <taxon>Actinopolymorphaceae</taxon>
        <taxon>Actinopolymorpha</taxon>
    </lineage>
</organism>
<proteinExistence type="predicted"/>
<keyword evidence="5" id="KW-1185">Reference proteome</keyword>
<dbReference type="GO" id="GO:0003677">
    <property type="term" value="F:DNA binding"/>
    <property type="evidence" value="ECO:0007669"/>
    <property type="project" value="UniProtKB-KW"/>
</dbReference>
<dbReference type="Pfam" id="PF00376">
    <property type="entry name" value="MerR"/>
    <property type="match status" value="1"/>
</dbReference>
<dbReference type="SUPFAM" id="SSF46955">
    <property type="entry name" value="Putative DNA-binding domain"/>
    <property type="match status" value="1"/>
</dbReference>
<dbReference type="SMART" id="SM00422">
    <property type="entry name" value="HTH_MERR"/>
    <property type="match status" value="1"/>
</dbReference>
<feature type="domain" description="HTH merR-type" evidence="3">
    <location>
        <begin position="1"/>
        <end position="68"/>
    </location>
</feature>
<evidence type="ECO:0000313" key="4">
    <source>
        <dbReference type="EMBL" id="NYH84826.1"/>
    </source>
</evidence>
<comment type="caution">
    <text evidence="4">The sequence shown here is derived from an EMBL/GenBank/DDBJ whole genome shotgun (WGS) entry which is preliminary data.</text>
</comment>
<protein>
    <submittedName>
        <fullName evidence="4">DNA-binding transcriptional MerR regulator</fullName>
    </submittedName>
</protein>
<evidence type="ECO:0000256" key="2">
    <source>
        <dbReference type="SAM" id="MobiDB-lite"/>
    </source>
</evidence>
<dbReference type="PANTHER" id="PTHR30204:SF97">
    <property type="entry name" value="MERR FAMILY REGULATORY PROTEIN"/>
    <property type="match status" value="1"/>
</dbReference>
<dbReference type="EMBL" id="JACBZA010000001">
    <property type="protein sequence ID" value="NYH84826.1"/>
    <property type="molecule type" value="Genomic_DNA"/>
</dbReference>
<dbReference type="PROSITE" id="PS00552">
    <property type="entry name" value="HTH_MERR_1"/>
    <property type="match status" value="1"/>
</dbReference>
<dbReference type="RefSeq" id="WP_092884238.1">
    <property type="nucleotide sequence ID" value="NZ_FOOI01000009.1"/>
</dbReference>
<evidence type="ECO:0000313" key="5">
    <source>
        <dbReference type="Proteomes" id="UP000533017"/>
    </source>
</evidence>
<evidence type="ECO:0000256" key="1">
    <source>
        <dbReference type="ARBA" id="ARBA00023125"/>
    </source>
</evidence>
<dbReference type="PROSITE" id="PS50937">
    <property type="entry name" value="HTH_MERR_2"/>
    <property type="match status" value="1"/>
</dbReference>
<dbReference type="PANTHER" id="PTHR30204">
    <property type="entry name" value="REDOX-CYCLING DRUG-SENSING TRANSCRIPTIONAL ACTIVATOR SOXR"/>
    <property type="match status" value="1"/>
</dbReference>
<evidence type="ECO:0000259" key="3">
    <source>
        <dbReference type="PROSITE" id="PS50937"/>
    </source>
</evidence>
<dbReference type="Gene3D" id="1.10.1660.10">
    <property type="match status" value="1"/>
</dbReference>
<reference evidence="4 5" key="1">
    <citation type="submission" date="2020-07" db="EMBL/GenBank/DDBJ databases">
        <title>Sequencing the genomes of 1000 actinobacteria strains.</title>
        <authorList>
            <person name="Klenk H.-P."/>
        </authorList>
    </citation>
    <scope>NUCLEOTIDE SEQUENCE [LARGE SCALE GENOMIC DNA]</scope>
    <source>
        <strain evidence="4 5">DSM 45117</strain>
    </source>
</reference>
<dbReference type="Proteomes" id="UP000533017">
    <property type="component" value="Unassembled WGS sequence"/>
</dbReference>